<evidence type="ECO:0000256" key="4">
    <source>
        <dbReference type="ARBA" id="ARBA00022605"/>
    </source>
</evidence>
<dbReference type="AlphaFoldDB" id="A0A2T5RF82"/>
<dbReference type="Pfam" id="PF00290">
    <property type="entry name" value="Trp_syntA"/>
    <property type="match status" value="1"/>
</dbReference>
<dbReference type="EMBL" id="QAXS01000062">
    <property type="protein sequence ID" value="PTV92937.1"/>
    <property type="molecule type" value="Genomic_DNA"/>
</dbReference>
<evidence type="ECO:0000313" key="11">
    <source>
        <dbReference type="EMBL" id="PTV92937.1"/>
    </source>
</evidence>
<comment type="catalytic activity">
    <reaction evidence="8 9">
        <text>(1S,2R)-1-C-(indol-3-yl)glycerol 3-phosphate + L-serine = D-glyceraldehyde 3-phosphate + L-tryptophan + H2O</text>
        <dbReference type="Rhea" id="RHEA:10532"/>
        <dbReference type="ChEBI" id="CHEBI:15377"/>
        <dbReference type="ChEBI" id="CHEBI:33384"/>
        <dbReference type="ChEBI" id="CHEBI:57912"/>
        <dbReference type="ChEBI" id="CHEBI:58866"/>
        <dbReference type="ChEBI" id="CHEBI:59776"/>
        <dbReference type="EC" id="4.2.1.20"/>
    </reaction>
</comment>
<keyword evidence="6 9" id="KW-0057">Aromatic amino acid biosynthesis</keyword>
<dbReference type="GO" id="GO:0005829">
    <property type="term" value="C:cytosol"/>
    <property type="evidence" value="ECO:0007669"/>
    <property type="project" value="TreeGrafter"/>
</dbReference>
<evidence type="ECO:0000313" key="12">
    <source>
        <dbReference type="Proteomes" id="UP000244089"/>
    </source>
</evidence>
<evidence type="ECO:0000256" key="10">
    <source>
        <dbReference type="RuleBase" id="RU003662"/>
    </source>
</evidence>
<protein>
    <recommendedName>
        <fullName evidence="9">Tryptophan synthase alpha chain</fullName>
        <ecNumber evidence="9">4.2.1.20</ecNumber>
    </recommendedName>
</protein>
<dbReference type="RefSeq" id="WP_108142908.1">
    <property type="nucleotide sequence ID" value="NZ_QAXS01000062.1"/>
</dbReference>
<evidence type="ECO:0000256" key="5">
    <source>
        <dbReference type="ARBA" id="ARBA00022822"/>
    </source>
</evidence>
<dbReference type="UniPathway" id="UPA00035">
    <property type="reaction ID" value="UER00044"/>
</dbReference>
<dbReference type="InterPro" id="IPR018204">
    <property type="entry name" value="Trp_synthase_alpha_AS"/>
</dbReference>
<reference evidence="11 12" key="1">
    <citation type="submission" date="2018-04" db="EMBL/GenBank/DDBJ databases">
        <title>Subsurface microbial communities from deep shales in Ohio and West Virginia, USA.</title>
        <authorList>
            <person name="Wrighton K."/>
        </authorList>
    </citation>
    <scope>NUCLEOTIDE SEQUENCE [LARGE SCALE GENOMIC DNA]</scope>
    <source>
        <strain evidence="11 12">WC1</strain>
    </source>
</reference>
<keyword evidence="5 9" id="KW-0822">Tryptophan biosynthesis</keyword>
<evidence type="ECO:0000256" key="7">
    <source>
        <dbReference type="ARBA" id="ARBA00023239"/>
    </source>
</evidence>
<organism evidence="11 12">
    <name type="scientific">Halanaerobium saccharolyticum</name>
    <dbReference type="NCBI Taxonomy" id="43595"/>
    <lineage>
        <taxon>Bacteria</taxon>
        <taxon>Bacillati</taxon>
        <taxon>Bacillota</taxon>
        <taxon>Clostridia</taxon>
        <taxon>Halanaerobiales</taxon>
        <taxon>Halanaerobiaceae</taxon>
        <taxon>Halanaerobium</taxon>
    </lineage>
</organism>
<comment type="subunit">
    <text evidence="3 9">Tetramer of two alpha and two beta chains.</text>
</comment>
<evidence type="ECO:0000256" key="3">
    <source>
        <dbReference type="ARBA" id="ARBA00011270"/>
    </source>
</evidence>
<keyword evidence="7 9" id="KW-0456">Lyase</keyword>
<comment type="function">
    <text evidence="1 9">The alpha subunit is responsible for the aldol cleavage of indoleglycerol phosphate to indole and glyceraldehyde 3-phosphate.</text>
</comment>
<evidence type="ECO:0000256" key="6">
    <source>
        <dbReference type="ARBA" id="ARBA00023141"/>
    </source>
</evidence>
<dbReference type="PROSITE" id="PS00167">
    <property type="entry name" value="TRP_SYNTHASE_ALPHA"/>
    <property type="match status" value="1"/>
</dbReference>
<comment type="similarity">
    <text evidence="9 10">Belongs to the TrpA family.</text>
</comment>
<keyword evidence="4 9" id="KW-0028">Amino-acid biosynthesis</keyword>
<gene>
    <name evidence="9" type="primary">trpA</name>
    <name evidence="11" type="ORF">C8C76_1627</name>
</gene>
<evidence type="ECO:0000256" key="9">
    <source>
        <dbReference type="HAMAP-Rule" id="MF_00131"/>
    </source>
</evidence>
<evidence type="ECO:0000256" key="8">
    <source>
        <dbReference type="ARBA" id="ARBA00049047"/>
    </source>
</evidence>
<comment type="caution">
    <text evidence="11">The sequence shown here is derived from an EMBL/GenBank/DDBJ whole genome shotgun (WGS) entry which is preliminary data.</text>
</comment>
<dbReference type="OrthoDB" id="9804578at2"/>
<dbReference type="CDD" id="cd04724">
    <property type="entry name" value="Tryptophan_synthase_alpha"/>
    <property type="match status" value="1"/>
</dbReference>
<dbReference type="SUPFAM" id="SSF51366">
    <property type="entry name" value="Ribulose-phoshate binding barrel"/>
    <property type="match status" value="1"/>
</dbReference>
<dbReference type="FunFam" id="3.20.20.70:FF:000037">
    <property type="entry name" value="Tryptophan synthase alpha chain"/>
    <property type="match status" value="1"/>
</dbReference>
<dbReference type="EC" id="4.2.1.20" evidence="9"/>
<proteinExistence type="inferred from homology"/>
<feature type="active site" description="Proton acceptor" evidence="9">
    <location>
        <position position="44"/>
    </location>
</feature>
<dbReference type="GO" id="GO:0004834">
    <property type="term" value="F:tryptophan synthase activity"/>
    <property type="evidence" value="ECO:0007669"/>
    <property type="project" value="UniProtKB-UniRule"/>
</dbReference>
<evidence type="ECO:0000256" key="2">
    <source>
        <dbReference type="ARBA" id="ARBA00004733"/>
    </source>
</evidence>
<dbReference type="Proteomes" id="UP000244089">
    <property type="component" value="Unassembled WGS sequence"/>
</dbReference>
<sequence>MNKISAQFKDKKPLVTYISGGDPSLELTEKLIYRLQDEGVDIIELGIPFSDPLADGPVIQEASQRALKGGTTLKKLIAKVNQIQDKVEVPLVLMGYYNSVLNYGEEKFARELAEAGISGVIIPDLPVDEKAELSKYLAEYGVSQIMLVTPNTSEKRLEEITAKSSGFLYCVAHLGTTGDDQQGVYPKLESYLDRVRKTAGELPLGLGFGIDGPEKVKQIIDYPDGIIIGSALIKAIQAGNTEAEMLANAGDFVSSIKKAINEEI</sequence>
<name>A0A2T5RF82_9FIRM</name>
<dbReference type="InterPro" id="IPR011060">
    <property type="entry name" value="RibuloseP-bd_barrel"/>
</dbReference>
<dbReference type="Gene3D" id="3.20.20.70">
    <property type="entry name" value="Aldolase class I"/>
    <property type="match status" value="1"/>
</dbReference>
<dbReference type="PANTHER" id="PTHR43406">
    <property type="entry name" value="TRYPTOPHAN SYNTHASE, ALPHA CHAIN"/>
    <property type="match status" value="1"/>
</dbReference>
<dbReference type="HAMAP" id="MF_00131">
    <property type="entry name" value="Trp_synth_alpha"/>
    <property type="match status" value="1"/>
</dbReference>
<comment type="pathway">
    <text evidence="2 9">Amino-acid biosynthesis; L-tryptophan biosynthesis; L-tryptophan from chorismate: step 5/5.</text>
</comment>
<evidence type="ECO:0000256" key="1">
    <source>
        <dbReference type="ARBA" id="ARBA00003365"/>
    </source>
</evidence>
<dbReference type="InterPro" id="IPR002028">
    <property type="entry name" value="Trp_synthase_suA"/>
</dbReference>
<feature type="active site" description="Proton acceptor" evidence="9">
    <location>
        <position position="55"/>
    </location>
</feature>
<accession>A0A2T5RF82</accession>
<dbReference type="NCBIfam" id="TIGR00262">
    <property type="entry name" value="trpA"/>
    <property type="match status" value="1"/>
</dbReference>
<dbReference type="InterPro" id="IPR013785">
    <property type="entry name" value="Aldolase_TIM"/>
</dbReference>
<dbReference type="PANTHER" id="PTHR43406:SF1">
    <property type="entry name" value="TRYPTOPHAN SYNTHASE ALPHA CHAIN, CHLOROPLASTIC"/>
    <property type="match status" value="1"/>
</dbReference>